<keyword evidence="1" id="KW-1133">Transmembrane helix</keyword>
<accession>A0A7C9EI76</accession>
<keyword evidence="1" id="KW-0472">Membrane</keyword>
<dbReference type="EMBL" id="GISG01231838">
    <property type="protein sequence ID" value="MBA4666506.1"/>
    <property type="molecule type" value="Transcribed_RNA"/>
</dbReference>
<organism evidence="2">
    <name type="scientific">Opuntia streptacantha</name>
    <name type="common">Prickly pear cactus</name>
    <name type="synonym">Opuntia cardona</name>
    <dbReference type="NCBI Taxonomy" id="393608"/>
    <lineage>
        <taxon>Eukaryota</taxon>
        <taxon>Viridiplantae</taxon>
        <taxon>Streptophyta</taxon>
        <taxon>Embryophyta</taxon>
        <taxon>Tracheophyta</taxon>
        <taxon>Spermatophyta</taxon>
        <taxon>Magnoliopsida</taxon>
        <taxon>eudicotyledons</taxon>
        <taxon>Gunneridae</taxon>
        <taxon>Pentapetalae</taxon>
        <taxon>Caryophyllales</taxon>
        <taxon>Cactineae</taxon>
        <taxon>Cactaceae</taxon>
        <taxon>Opuntioideae</taxon>
        <taxon>Opuntia</taxon>
    </lineage>
</organism>
<feature type="transmembrane region" description="Helical" evidence="1">
    <location>
        <begin position="105"/>
        <end position="122"/>
    </location>
</feature>
<keyword evidence="1" id="KW-0812">Transmembrane</keyword>
<reference evidence="2" key="2">
    <citation type="submission" date="2020-07" db="EMBL/GenBank/DDBJ databases">
        <authorList>
            <person name="Vera ALvarez R."/>
            <person name="Arias-Moreno D.M."/>
            <person name="Jimenez-Jacinto V."/>
            <person name="Jimenez-Bremont J.F."/>
            <person name="Swaminathan K."/>
            <person name="Moose S.P."/>
            <person name="Guerrero-Gonzalez M.L."/>
            <person name="Marino-Ramirez L."/>
            <person name="Landsman D."/>
            <person name="Rodriguez-Kessler M."/>
            <person name="Delgado-Sanchez P."/>
        </authorList>
    </citation>
    <scope>NUCLEOTIDE SEQUENCE</scope>
    <source>
        <tissue evidence="2">Cladode</tissue>
    </source>
</reference>
<name>A0A7C9EI76_OPUST</name>
<proteinExistence type="predicted"/>
<dbReference type="AlphaFoldDB" id="A0A7C9EI76"/>
<evidence type="ECO:0000256" key="1">
    <source>
        <dbReference type="SAM" id="Phobius"/>
    </source>
</evidence>
<evidence type="ECO:0000313" key="2">
    <source>
        <dbReference type="EMBL" id="MBA4666506.1"/>
    </source>
</evidence>
<reference evidence="2" key="1">
    <citation type="journal article" date="2013" name="J. Plant Res.">
        <title>Effect of fungi and light on seed germination of three Opuntia species from semiarid lands of central Mexico.</title>
        <authorList>
            <person name="Delgado-Sanchez P."/>
            <person name="Jimenez-Bremont J.F."/>
            <person name="Guerrero-Gonzalez Mde L."/>
            <person name="Flores J."/>
        </authorList>
    </citation>
    <scope>NUCLEOTIDE SEQUENCE</scope>
    <source>
        <tissue evidence="2">Cladode</tissue>
    </source>
</reference>
<sequence>MNQPPNPLIWPLPFPAIYPLTPFLSPHPSHLMVASNTLNETPPTFHGVLKLWICDDDAQSSDITVLYVTESNSCSFLYLLAKFLDFIRSDIIFPYLVRSTPYRRIYGVFLGWIGCFEAWWWPTVFV</sequence>
<protein>
    <submittedName>
        <fullName evidence="2">Uncharacterized protein</fullName>
    </submittedName>
</protein>